<dbReference type="GeneID" id="25328849"/>
<dbReference type="HOGENOM" id="CLU_380362_0_0_1"/>
<feature type="region of interest" description="Disordered" evidence="1">
    <location>
        <begin position="298"/>
        <end position="327"/>
    </location>
</feature>
<feature type="region of interest" description="Disordered" evidence="1">
    <location>
        <begin position="224"/>
        <end position="255"/>
    </location>
</feature>
<evidence type="ECO:0000313" key="2">
    <source>
        <dbReference type="EMBL" id="KIW54592.1"/>
    </source>
</evidence>
<reference evidence="2 3" key="1">
    <citation type="submission" date="2015-01" db="EMBL/GenBank/DDBJ databases">
        <title>The Genome Sequence of Exophiala xenobiotica CBS118157.</title>
        <authorList>
            <consortium name="The Broad Institute Genomics Platform"/>
            <person name="Cuomo C."/>
            <person name="de Hoog S."/>
            <person name="Gorbushina A."/>
            <person name="Stielow B."/>
            <person name="Teixiera M."/>
            <person name="Abouelleil A."/>
            <person name="Chapman S.B."/>
            <person name="Priest M."/>
            <person name="Young S.K."/>
            <person name="Wortman J."/>
            <person name="Nusbaum C."/>
            <person name="Birren B."/>
        </authorList>
    </citation>
    <scope>NUCLEOTIDE SEQUENCE [LARGE SCALE GENOMIC DNA]</scope>
    <source>
        <strain evidence="2 3">CBS 118157</strain>
    </source>
</reference>
<dbReference type="EMBL" id="KN847320">
    <property type="protein sequence ID" value="KIW54592.1"/>
    <property type="molecule type" value="Genomic_DNA"/>
</dbReference>
<feature type="region of interest" description="Disordered" evidence="1">
    <location>
        <begin position="550"/>
        <end position="728"/>
    </location>
</feature>
<feature type="compositionally biased region" description="Low complexity" evidence="1">
    <location>
        <begin position="113"/>
        <end position="122"/>
    </location>
</feature>
<accession>A0A0D2CWP7</accession>
<feature type="compositionally biased region" description="Basic and acidic residues" evidence="1">
    <location>
        <begin position="367"/>
        <end position="384"/>
    </location>
</feature>
<keyword evidence="3" id="KW-1185">Reference proteome</keyword>
<gene>
    <name evidence="2" type="ORF">PV05_06941</name>
</gene>
<feature type="compositionally biased region" description="Basic residues" evidence="1">
    <location>
        <begin position="703"/>
        <end position="715"/>
    </location>
</feature>
<name>A0A0D2CWP7_9EURO</name>
<feature type="region of interest" description="Disordered" evidence="1">
    <location>
        <begin position="358"/>
        <end position="453"/>
    </location>
</feature>
<sequence length="728" mass="78762">MAVPSEVLRCSSPIFSIREDVGSSIGKFPPRTSSLRSFTIFPDSNSDSSSNTILEEFEQDKQQIQPYEPSEQAILPLQYDEFSYVTWDPPQLYVPPPRFPSTQAAPAPTQHLSSSISSARSSGRCVDSDDGEHIENADDDEVESFPEYIDPANNLIIARTLLLDKLHFRATSPEHASRPLQGRPFEAVFSRIVPGTGYLREQQDLTRERSSVADILQAGEALRAQRAGGNKAKAPVSLRGSGRGASSARDPEPKDVLRHKLKRSVRQGMEMALRWEQEFAWSFLDHQSESSNAYLYGAVSGGGSGSRERRTGRSRARRAARRPPGVTREEVRVALEMLRQSLPGLYYKDDDADGAKSAATAKANLKNSDKSEKLGGGKSRHDPKMAGPRRAGGHRFQSQPRKSSFVEKRNAPNNARFSSAFEPVGIVFAGRREEPKNDSSPGRRPQRGSKMRQIKAIAKRASVTLKRVAAGFGLRQPSTAPTGKKRSVSQVPADTSEGIAFAGNSWLHQGREGEIIPAQIIEPTPRTRGRSNTLAQESVKRQGLVINDTVSVDNNVPRKQAGAGAGEKEYVSTSAPSSSSGQSSSAAGSVTASASASDLGSGSSRRSSPSPTPTSDSTSDATPVSRSSSSSPSSFASFETASVKRVSLTRPSAPARVMGTTKKPVKLQKPRKADHAEKAPGLVSEKVQRVPESESRRADTKTKSRSKSKSTRKIRGNISRLLSSKFGP</sequence>
<dbReference type="OrthoDB" id="4147590at2759"/>
<feature type="compositionally biased region" description="Basic residues" evidence="1">
    <location>
        <begin position="444"/>
        <end position="453"/>
    </location>
</feature>
<dbReference type="RefSeq" id="XP_013315176.1">
    <property type="nucleotide sequence ID" value="XM_013459722.1"/>
</dbReference>
<protein>
    <submittedName>
        <fullName evidence="2">Uncharacterized protein</fullName>
    </submittedName>
</protein>
<dbReference type="AlphaFoldDB" id="A0A0D2CWP7"/>
<evidence type="ECO:0000256" key="1">
    <source>
        <dbReference type="SAM" id="MobiDB-lite"/>
    </source>
</evidence>
<dbReference type="Proteomes" id="UP000054342">
    <property type="component" value="Unassembled WGS sequence"/>
</dbReference>
<feature type="compositionally biased region" description="Basic and acidic residues" evidence="1">
    <location>
        <begin position="686"/>
        <end position="702"/>
    </location>
</feature>
<evidence type="ECO:0000313" key="3">
    <source>
        <dbReference type="Proteomes" id="UP000054342"/>
    </source>
</evidence>
<proteinExistence type="predicted"/>
<organism evidence="2 3">
    <name type="scientific">Exophiala xenobiotica</name>
    <dbReference type="NCBI Taxonomy" id="348802"/>
    <lineage>
        <taxon>Eukaryota</taxon>
        <taxon>Fungi</taxon>
        <taxon>Dikarya</taxon>
        <taxon>Ascomycota</taxon>
        <taxon>Pezizomycotina</taxon>
        <taxon>Eurotiomycetes</taxon>
        <taxon>Chaetothyriomycetidae</taxon>
        <taxon>Chaetothyriales</taxon>
        <taxon>Herpotrichiellaceae</taxon>
        <taxon>Exophiala</taxon>
    </lineage>
</organism>
<feature type="compositionally biased region" description="Low complexity" evidence="1">
    <location>
        <begin position="571"/>
        <end position="641"/>
    </location>
</feature>
<feature type="compositionally biased region" description="Basic residues" evidence="1">
    <location>
        <begin position="312"/>
        <end position="321"/>
    </location>
</feature>
<feature type="region of interest" description="Disordered" evidence="1">
    <location>
        <begin position="96"/>
        <end position="142"/>
    </location>
</feature>